<dbReference type="Proteomes" id="UP000027120">
    <property type="component" value="Unassembled WGS sequence"/>
</dbReference>
<feature type="domain" description="USP" evidence="1">
    <location>
        <begin position="1"/>
        <end position="266"/>
    </location>
</feature>
<accession>A0A067FAV8</accession>
<dbReference type="InterPro" id="IPR001394">
    <property type="entry name" value="Peptidase_C19_UCH"/>
</dbReference>
<dbReference type="SUPFAM" id="SSF54001">
    <property type="entry name" value="Cysteine proteinases"/>
    <property type="match status" value="1"/>
</dbReference>
<dbReference type="SMR" id="A0A067FAV8"/>
<dbReference type="GO" id="GO:0004843">
    <property type="term" value="F:cysteine-type deubiquitinase activity"/>
    <property type="evidence" value="ECO:0000318"/>
    <property type="project" value="GO_Central"/>
</dbReference>
<dbReference type="EMBL" id="KK784931">
    <property type="protein sequence ID" value="KDO60602.1"/>
    <property type="molecule type" value="Genomic_DNA"/>
</dbReference>
<dbReference type="GO" id="GO:0031647">
    <property type="term" value="P:regulation of protein stability"/>
    <property type="evidence" value="ECO:0000318"/>
    <property type="project" value="GO_Central"/>
</dbReference>
<dbReference type="InterPro" id="IPR050164">
    <property type="entry name" value="Peptidase_C19"/>
</dbReference>
<organism evidence="2 3">
    <name type="scientific">Citrus sinensis</name>
    <name type="common">Sweet orange</name>
    <name type="synonym">Citrus aurantium var. sinensis</name>
    <dbReference type="NCBI Taxonomy" id="2711"/>
    <lineage>
        <taxon>Eukaryota</taxon>
        <taxon>Viridiplantae</taxon>
        <taxon>Streptophyta</taxon>
        <taxon>Embryophyta</taxon>
        <taxon>Tracheophyta</taxon>
        <taxon>Spermatophyta</taxon>
        <taxon>Magnoliopsida</taxon>
        <taxon>eudicotyledons</taxon>
        <taxon>Gunneridae</taxon>
        <taxon>Pentapetalae</taxon>
        <taxon>rosids</taxon>
        <taxon>malvids</taxon>
        <taxon>Sapindales</taxon>
        <taxon>Rutaceae</taxon>
        <taxon>Aurantioideae</taxon>
        <taxon>Citrus</taxon>
    </lineage>
</organism>
<sequence length="484" mass="54180">MPGLHSTFDVVSCLILNAKDGSYPVSPIGILSKIQKIGSHLGHGREEDAHEFLRCAVDTMQSVCLKEFGAKGKIAEETTLIGLTFGGYLRSKIKCLKCLGKSELYERMMDLTVEIDGDIGTLEEALAQFTASEILVGENKYYCSRCKSYEKAKKKLTVLEEPNILTIVLKRFESGNFGKLNKSVWFPEVLNMAPYMSRTGDGSPMYSLYAVVVHLDVTNATFSGHYVCYVKNSHEEWFRIDDSTVIPVKLERVLSEEAYMLLYARHSPRPPALIRNNVSHGVKSKKKNLEAVDLNNTSKIRSNSYIPSLDSKAQQKPCTDSNQLFDRDEWKFRSMQRSPAVDSLSESSSIFSWSDVSSCSTASTKESSRSEDLSDLIFGDTPSWYRSYGITSDSIASSSYQNSNVGSEGENDAWQHGWREGLGRDGNPAILFTESTKQYRNLGHQYVSNGSSRDIDSDRVGWANPSDVRLRRANGDYRSAQPFY</sequence>
<name>A0A067FAV8_CITSI</name>
<evidence type="ECO:0000313" key="2">
    <source>
        <dbReference type="EMBL" id="KDO60602.1"/>
    </source>
</evidence>
<dbReference type="STRING" id="2711.A0A067FAV8"/>
<keyword evidence="3" id="KW-1185">Reference proteome</keyword>
<dbReference type="Gene3D" id="3.90.70.10">
    <property type="entry name" value="Cysteine proteinases"/>
    <property type="match status" value="1"/>
</dbReference>
<proteinExistence type="predicted"/>
<protein>
    <recommendedName>
        <fullName evidence="1">USP domain-containing protein</fullName>
    </recommendedName>
</protein>
<dbReference type="AlphaFoldDB" id="A0A067FAV8"/>
<dbReference type="eggNOG" id="KOG1865">
    <property type="taxonomic scope" value="Eukaryota"/>
</dbReference>
<dbReference type="InterPro" id="IPR028889">
    <property type="entry name" value="USP"/>
</dbReference>
<evidence type="ECO:0000259" key="1">
    <source>
        <dbReference type="PROSITE" id="PS50235"/>
    </source>
</evidence>
<gene>
    <name evidence="2" type="ORF">CISIN_1g039539mg</name>
</gene>
<dbReference type="PANTHER" id="PTHR24006">
    <property type="entry name" value="UBIQUITIN CARBOXYL-TERMINAL HYDROLASE"/>
    <property type="match status" value="1"/>
</dbReference>
<evidence type="ECO:0000313" key="3">
    <source>
        <dbReference type="Proteomes" id="UP000027120"/>
    </source>
</evidence>
<reference evidence="2 3" key="1">
    <citation type="submission" date="2014-04" db="EMBL/GenBank/DDBJ databases">
        <authorList>
            <consortium name="International Citrus Genome Consortium"/>
            <person name="Gmitter F."/>
            <person name="Chen C."/>
            <person name="Farmerie W."/>
            <person name="Harkins T."/>
            <person name="Desany B."/>
            <person name="Mohiuddin M."/>
            <person name="Kodira C."/>
            <person name="Borodovsky M."/>
            <person name="Lomsadze A."/>
            <person name="Burns P."/>
            <person name="Jenkins J."/>
            <person name="Prochnik S."/>
            <person name="Shu S."/>
            <person name="Chapman J."/>
            <person name="Pitluck S."/>
            <person name="Schmutz J."/>
            <person name="Rokhsar D."/>
        </authorList>
    </citation>
    <scope>NUCLEOTIDE SEQUENCE</scope>
</reference>
<dbReference type="InterPro" id="IPR038765">
    <property type="entry name" value="Papain-like_cys_pep_sf"/>
</dbReference>
<dbReference type="PaxDb" id="2711-XP_006466293.1"/>
<dbReference type="PROSITE" id="PS50235">
    <property type="entry name" value="USP_3"/>
    <property type="match status" value="1"/>
</dbReference>
<dbReference type="Pfam" id="PF00443">
    <property type="entry name" value="UCH"/>
    <property type="match status" value="1"/>
</dbReference>
<dbReference type="GO" id="GO:0016579">
    <property type="term" value="P:protein deubiquitination"/>
    <property type="evidence" value="ECO:0007669"/>
    <property type="project" value="InterPro"/>
</dbReference>
<dbReference type="GO" id="GO:0005634">
    <property type="term" value="C:nucleus"/>
    <property type="evidence" value="ECO:0000318"/>
    <property type="project" value="GO_Central"/>
</dbReference>
<dbReference type="GO" id="GO:0005829">
    <property type="term" value="C:cytosol"/>
    <property type="evidence" value="ECO:0000318"/>
    <property type="project" value="GO_Central"/>
</dbReference>
<dbReference type="PANTHER" id="PTHR24006:SF690">
    <property type="entry name" value="UBIQUITIN CARBOXYL-TERMINAL HYDROLASE 17"/>
    <property type="match status" value="1"/>
</dbReference>